<proteinExistence type="predicted"/>
<comment type="caution">
    <text evidence="2">The sequence shown here is derived from an EMBL/GenBank/DDBJ whole genome shotgun (WGS) entry which is preliminary data.</text>
</comment>
<dbReference type="InterPro" id="IPR039635">
    <property type="entry name" value="ERMARD"/>
</dbReference>
<accession>A0A8E0S475</accession>
<dbReference type="OrthoDB" id="6270389at2759"/>
<keyword evidence="3" id="KW-1185">Reference proteome</keyword>
<organism evidence="2 3">
    <name type="scientific">Fasciolopsis buskii</name>
    <dbReference type="NCBI Taxonomy" id="27845"/>
    <lineage>
        <taxon>Eukaryota</taxon>
        <taxon>Metazoa</taxon>
        <taxon>Spiralia</taxon>
        <taxon>Lophotrochozoa</taxon>
        <taxon>Platyhelminthes</taxon>
        <taxon>Trematoda</taxon>
        <taxon>Digenea</taxon>
        <taxon>Plagiorchiida</taxon>
        <taxon>Echinostomata</taxon>
        <taxon>Echinostomatoidea</taxon>
        <taxon>Fasciolidae</taxon>
        <taxon>Fasciolopsis</taxon>
    </lineage>
</organism>
<gene>
    <name evidence="2" type="ORF">FBUS_00006</name>
</gene>
<name>A0A8E0S475_9TREM</name>
<reference evidence="2" key="1">
    <citation type="submission" date="2019-05" db="EMBL/GenBank/DDBJ databases">
        <title>Annotation for the trematode Fasciolopsis buski.</title>
        <authorList>
            <person name="Choi Y.-J."/>
        </authorList>
    </citation>
    <scope>NUCLEOTIDE SEQUENCE</scope>
    <source>
        <strain evidence="2">HT</strain>
        <tissue evidence="2">Whole worm</tissue>
    </source>
</reference>
<dbReference type="Pfam" id="PF13910">
    <property type="entry name" value="DUF4209"/>
    <property type="match status" value="1"/>
</dbReference>
<dbReference type="AlphaFoldDB" id="A0A8E0S475"/>
<feature type="domain" description="DUF4209" evidence="1">
    <location>
        <begin position="137"/>
        <end position="194"/>
    </location>
</feature>
<evidence type="ECO:0000259" key="1">
    <source>
        <dbReference type="Pfam" id="PF13910"/>
    </source>
</evidence>
<dbReference type="PANTHER" id="PTHR31701">
    <property type="entry name" value="ENDOPLASMIC RETICULUM MEMBRANE-ASSOCIATED RNA DEGRADATION PROTEIN"/>
    <property type="match status" value="1"/>
</dbReference>
<evidence type="ECO:0000313" key="2">
    <source>
        <dbReference type="EMBL" id="KAA0201251.1"/>
    </source>
</evidence>
<protein>
    <recommendedName>
        <fullName evidence="1">DUF4209 domain-containing protein</fullName>
    </recommendedName>
</protein>
<sequence length="653" mass="74804">MNRPSPFLSPHAHSLLTRSKYNDLITRDLRLHSESFIIDFDKLEPSVITALSDHSYEVALDLLQPDIQRCYLSLHCKSACALYTEFFELLVWLSDCAEFIDLFERLSESGPSEKLVIMLRLFALVEFSLGRLYWEPQKHCANTMKSLLLAPELKKLLGPNCILVLELLFGPVNSMNLRNLFWHGFVSPCDIEEMGSAFFYFPFAIVLSIGKLLQYREFNTARPSRSSEFLLQQASLDCSNICSGVLLADLVAAHPAYITSFSAYFEFIDHLFSVNPIPYLDALCVILVCLSMILRCEFASAFDWLDGRYSSEERFFVTIDGILQFEAVDLIPHPATVTHFESFASSVNIHAMAVLCDILSAENGPRIRDRLSHGELWFSRSIQVVDNSCIFERVDHHFRNSAELLRSCLVSILESSSKLNQDSVVPHRWFPDYIPVFHPIGIFVLEVSQINSSLEEFLTLTNQKTDAFQCRFSLEFWFPSASLGFTFCQSIVIDQLWLMVSTWSLLKTDSPGVNWSLRPAAIVNRLNIVLLKYLNALQEMAKVVRRVYSRSDLSSRQLASKDRMETCIKNLGEYYCWLIQLTTLIWFYWLGGAAGSSIREKLDVLSSQVAPSVSRDRLIGRLDRTSDKLHMWIKKSKWESINSFFETFPSYFV</sequence>
<evidence type="ECO:0000313" key="3">
    <source>
        <dbReference type="Proteomes" id="UP000728185"/>
    </source>
</evidence>
<dbReference type="Proteomes" id="UP000728185">
    <property type="component" value="Unassembled WGS sequence"/>
</dbReference>
<dbReference type="PANTHER" id="PTHR31701:SF2">
    <property type="entry name" value="ENDOPLASMIC RETICULUM MEMBRANE-ASSOCIATED RNA DEGRADATION PROTEIN"/>
    <property type="match status" value="1"/>
</dbReference>
<dbReference type="EMBL" id="LUCM01000013">
    <property type="protein sequence ID" value="KAA0201251.1"/>
    <property type="molecule type" value="Genomic_DNA"/>
</dbReference>
<dbReference type="InterPro" id="IPR025209">
    <property type="entry name" value="DUF4209"/>
</dbReference>